<dbReference type="Pfam" id="PF00106">
    <property type="entry name" value="adh_short"/>
    <property type="match status" value="1"/>
</dbReference>
<dbReference type="InterPro" id="IPR002347">
    <property type="entry name" value="SDR_fam"/>
</dbReference>
<accession>A0A4Y5YY98</accession>
<dbReference type="SUPFAM" id="SSF51735">
    <property type="entry name" value="NAD(P)-binding Rossmann-fold domains"/>
    <property type="match status" value="1"/>
</dbReference>
<dbReference type="InterPro" id="IPR036291">
    <property type="entry name" value="NAD(P)-bd_dom_sf"/>
</dbReference>
<dbReference type="AlphaFoldDB" id="A0A4Y5YY98"/>
<comment type="similarity">
    <text evidence="1 4">Belongs to the short-chain dehydrogenases/reductases (SDR) family.</text>
</comment>
<name>A0A4Y5YY98_9GAMM</name>
<dbReference type="Proteomes" id="UP000316093">
    <property type="component" value="Chromosome"/>
</dbReference>
<keyword evidence="3" id="KW-0560">Oxidoreductase</keyword>
<evidence type="ECO:0000313" key="6">
    <source>
        <dbReference type="Proteomes" id="UP000316093"/>
    </source>
</evidence>
<dbReference type="PANTHER" id="PTHR43490">
    <property type="entry name" value="(+)-NEOMENTHOL DEHYDROGENASE"/>
    <property type="match status" value="1"/>
</dbReference>
<organism evidence="5 6">
    <name type="scientific">Luteibacter pinisoli</name>
    <dbReference type="NCBI Taxonomy" id="2589080"/>
    <lineage>
        <taxon>Bacteria</taxon>
        <taxon>Pseudomonadati</taxon>
        <taxon>Pseudomonadota</taxon>
        <taxon>Gammaproteobacteria</taxon>
        <taxon>Lysobacterales</taxon>
        <taxon>Rhodanobacteraceae</taxon>
        <taxon>Luteibacter</taxon>
    </lineage>
</organism>
<dbReference type="KEGG" id="lpy:FIV34_00725"/>
<dbReference type="Gene3D" id="3.40.50.720">
    <property type="entry name" value="NAD(P)-binding Rossmann-like Domain"/>
    <property type="match status" value="1"/>
</dbReference>
<dbReference type="GO" id="GO:0016020">
    <property type="term" value="C:membrane"/>
    <property type="evidence" value="ECO:0007669"/>
    <property type="project" value="TreeGrafter"/>
</dbReference>
<dbReference type="PRINTS" id="PR00081">
    <property type="entry name" value="GDHRDH"/>
</dbReference>
<evidence type="ECO:0000313" key="5">
    <source>
        <dbReference type="EMBL" id="QDE37827.1"/>
    </source>
</evidence>
<dbReference type="RefSeq" id="WP_139978691.1">
    <property type="nucleotide sequence ID" value="NZ_CP041046.1"/>
</dbReference>
<protein>
    <submittedName>
        <fullName evidence="5">SDR family NAD(P)-dependent oxidoreductase</fullName>
    </submittedName>
</protein>
<evidence type="ECO:0000256" key="3">
    <source>
        <dbReference type="ARBA" id="ARBA00023002"/>
    </source>
</evidence>
<keyword evidence="2" id="KW-0521">NADP</keyword>
<dbReference type="PANTHER" id="PTHR43490:SF99">
    <property type="entry name" value="SHORT-CHAIN DEHYDROGENASE_REDUCTASE"/>
    <property type="match status" value="1"/>
</dbReference>
<gene>
    <name evidence="5" type="ORF">FIV34_00725</name>
</gene>
<reference evidence="5 6" key="1">
    <citation type="submission" date="2019-06" db="EMBL/GenBank/DDBJ databases">
        <title>A complete genome sequence for Luteibacter pinisoli MAH-14.</title>
        <authorList>
            <person name="Baltrus D.A."/>
        </authorList>
    </citation>
    <scope>NUCLEOTIDE SEQUENCE [LARGE SCALE GENOMIC DNA]</scope>
    <source>
        <strain evidence="5 6">MAH-14</strain>
    </source>
</reference>
<evidence type="ECO:0000256" key="2">
    <source>
        <dbReference type="ARBA" id="ARBA00022857"/>
    </source>
</evidence>
<evidence type="ECO:0000256" key="1">
    <source>
        <dbReference type="ARBA" id="ARBA00006484"/>
    </source>
</evidence>
<dbReference type="EMBL" id="CP041046">
    <property type="protein sequence ID" value="QDE37827.1"/>
    <property type="molecule type" value="Genomic_DNA"/>
</dbReference>
<dbReference type="PRINTS" id="PR00080">
    <property type="entry name" value="SDRFAMILY"/>
</dbReference>
<sequence length="257" mass="27145">MSTAKVHRLPVRAKRSSAVVTDPPLSQRIALVSGANRGIGLEVAKQLASLGVTVFMGMREPSKGDKALKAVRDLGGDAFALKLDVTKPRDIEAAIAHIEGRFGRLDILVNNAGGYFDHKGNSAEADLDNIRGALEVNLLGTWSLTAAVLPLMRRHGYGRIVNVSSECAARTICAEKAPAYRVSKAALNAYTQAVAREVQGSGILINAVCPGWTATDLGGAGGRPVAESAEGIVWAALVSELEAGTGDFYRDRARIAW</sequence>
<keyword evidence="6" id="KW-1185">Reference proteome</keyword>
<proteinExistence type="inferred from homology"/>
<dbReference type="OrthoDB" id="5786478at2"/>
<evidence type="ECO:0000256" key="4">
    <source>
        <dbReference type="RuleBase" id="RU000363"/>
    </source>
</evidence>
<dbReference type="GO" id="GO:0016491">
    <property type="term" value="F:oxidoreductase activity"/>
    <property type="evidence" value="ECO:0007669"/>
    <property type="project" value="UniProtKB-KW"/>
</dbReference>